<dbReference type="Proteomes" id="UP001385892">
    <property type="component" value="Unassembled WGS sequence"/>
</dbReference>
<protein>
    <recommendedName>
        <fullName evidence="4">AlpA family phage regulatory protein</fullName>
    </recommendedName>
</protein>
<sequence length="115" mass="12600">MNTALPSAGAAAERRPRAAHVKSVQRSPGGPRWTKGDRVQPLALLDVDDALLTAATVVAVTGDSIQTINRKVKAGRFPPPIAHGERDRRWVAWQVREHLREQARAQGVVREREAA</sequence>
<keyword evidence="3" id="KW-1185">Reference proteome</keyword>
<reference evidence="2 3" key="1">
    <citation type="submission" date="2024-03" db="EMBL/GenBank/DDBJ databases">
        <title>Novel species of the genus Variovorax.</title>
        <authorList>
            <person name="Liu Q."/>
            <person name="Xin Y.-H."/>
        </authorList>
    </citation>
    <scope>NUCLEOTIDE SEQUENCE [LARGE SCALE GENOMIC DNA]</scope>
    <source>
        <strain evidence="2 3">KACC 18900</strain>
    </source>
</reference>
<accession>A0ABU8WJW4</accession>
<organism evidence="2 3">
    <name type="scientific">Variovorax rhizosphaerae</name>
    <dbReference type="NCBI Taxonomy" id="1836200"/>
    <lineage>
        <taxon>Bacteria</taxon>
        <taxon>Pseudomonadati</taxon>
        <taxon>Pseudomonadota</taxon>
        <taxon>Betaproteobacteria</taxon>
        <taxon>Burkholderiales</taxon>
        <taxon>Comamonadaceae</taxon>
        <taxon>Variovorax</taxon>
    </lineage>
</organism>
<gene>
    <name evidence="2" type="ORF">WKW82_13600</name>
</gene>
<name>A0ABU8WJW4_9BURK</name>
<proteinExistence type="predicted"/>
<dbReference type="RefSeq" id="WP_340342813.1">
    <property type="nucleotide sequence ID" value="NZ_JBBKZT010000005.1"/>
</dbReference>
<evidence type="ECO:0000313" key="2">
    <source>
        <dbReference type="EMBL" id="MEJ8847689.1"/>
    </source>
</evidence>
<evidence type="ECO:0008006" key="4">
    <source>
        <dbReference type="Google" id="ProtNLM"/>
    </source>
</evidence>
<dbReference type="EMBL" id="JBBKZT010000005">
    <property type="protein sequence ID" value="MEJ8847689.1"/>
    <property type="molecule type" value="Genomic_DNA"/>
</dbReference>
<evidence type="ECO:0000256" key="1">
    <source>
        <dbReference type="SAM" id="MobiDB-lite"/>
    </source>
</evidence>
<comment type="caution">
    <text evidence="2">The sequence shown here is derived from an EMBL/GenBank/DDBJ whole genome shotgun (WGS) entry which is preliminary data.</text>
</comment>
<evidence type="ECO:0000313" key="3">
    <source>
        <dbReference type="Proteomes" id="UP001385892"/>
    </source>
</evidence>
<feature type="region of interest" description="Disordered" evidence="1">
    <location>
        <begin position="1"/>
        <end position="36"/>
    </location>
</feature>
<dbReference type="Gene3D" id="1.10.238.160">
    <property type="match status" value="1"/>
</dbReference>